<dbReference type="OrthoDB" id="2990595at2"/>
<organism evidence="1 2">
    <name type="scientific">Bacillus thermotolerans</name>
    <name type="common">Quasibacillus thermotolerans</name>
    <dbReference type="NCBI Taxonomy" id="1221996"/>
    <lineage>
        <taxon>Bacteria</taxon>
        <taxon>Bacillati</taxon>
        <taxon>Bacillota</taxon>
        <taxon>Bacilli</taxon>
        <taxon>Bacillales</taxon>
        <taxon>Bacillaceae</taxon>
        <taxon>Bacillus</taxon>
    </lineage>
</organism>
<dbReference type="EMBL" id="JWIR02000003">
    <property type="protein sequence ID" value="KKB43441.1"/>
    <property type="molecule type" value="Genomic_DNA"/>
</dbReference>
<sequence length="103" mass="12190">MAEAHPYQQYFQQLLPALKSKVEEFRLLNYGTIDIPTLWEYLTKKKWKKPKEHIHIYELVSDIVATTPGDFMSYKTVEAFRGKHWFGENGQGEWQELLGTKKN</sequence>
<dbReference type="AlphaFoldDB" id="A0A0F5ID49"/>
<gene>
    <name evidence="1" type="ORF">QY95_01686</name>
</gene>
<comment type="caution">
    <text evidence="1">The sequence shown here is derived from an EMBL/GenBank/DDBJ whole genome shotgun (WGS) entry which is preliminary data.</text>
</comment>
<evidence type="ECO:0000313" key="2">
    <source>
        <dbReference type="Proteomes" id="UP000031563"/>
    </source>
</evidence>
<accession>A0A0F5ID49</accession>
<evidence type="ECO:0000313" key="1">
    <source>
        <dbReference type="EMBL" id="KKB43441.1"/>
    </source>
</evidence>
<keyword evidence="2" id="KW-1185">Reference proteome</keyword>
<dbReference type="Proteomes" id="UP000031563">
    <property type="component" value="Unassembled WGS sequence"/>
</dbReference>
<dbReference type="STRING" id="1221996.QY95_01686"/>
<reference evidence="1" key="1">
    <citation type="submission" date="2015-02" db="EMBL/GenBank/DDBJ databases">
        <title>Genome Assembly of Bacillaceae bacterium MTCC 8252.</title>
        <authorList>
            <person name="Verma A."/>
            <person name="Khatri I."/>
            <person name="Mual P."/>
            <person name="Subramanian S."/>
            <person name="Krishnamurthi S."/>
        </authorList>
    </citation>
    <scope>NUCLEOTIDE SEQUENCE [LARGE SCALE GENOMIC DNA]</scope>
    <source>
        <strain evidence="1">MTCC 8252</strain>
    </source>
</reference>
<evidence type="ECO:0008006" key="3">
    <source>
        <dbReference type="Google" id="ProtNLM"/>
    </source>
</evidence>
<dbReference type="InterPro" id="IPR025716">
    <property type="entry name" value="Post-transcriptional_regulator"/>
</dbReference>
<name>A0A0F5ID49_BACTR</name>
<dbReference type="RefSeq" id="WP_040047758.1">
    <property type="nucleotide sequence ID" value="NZ_JWIR02000003.1"/>
</dbReference>
<proteinExistence type="predicted"/>
<protein>
    <recommendedName>
        <fullName evidence="3">Competence protein ComN</fullName>
    </recommendedName>
</protein>
<dbReference type="Pfam" id="PF13797">
    <property type="entry name" value="Post_transc_reg"/>
    <property type="match status" value="1"/>
</dbReference>